<feature type="compositionally biased region" description="Gly residues" evidence="9">
    <location>
        <begin position="379"/>
        <end position="390"/>
    </location>
</feature>
<accession>A0A6N7INH0</accession>
<keyword evidence="3" id="KW-0813">Transport</keyword>
<organism evidence="11 12">
    <name type="scientific">Desulfofundulus thermobenzoicus</name>
    <dbReference type="NCBI Taxonomy" id="29376"/>
    <lineage>
        <taxon>Bacteria</taxon>
        <taxon>Bacillati</taxon>
        <taxon>Bacillota</taxon>
        <taxon>Clostridia</taxon>
        <taxon>Eubacteriales</taxon>
        <taxon>Peptococcaceae</taxon>
        <taxon>Desulfofundulus</taxon>
    </lineage>
</organism>
<protein>
    <submittedName>
        <fullName evidence="11">TolC family protein</fullName>
    </submittedName>
</protein>
<evidence type="ECO:0000256" key="1">
    <source>
        <dbReference type="ARBA" id="ARBA00004442"/>
    </source>
</evidence>
<keyword evidence="7" id="KW-0998">Cell outer membrane</keyword>
<dbReference type="Proteomes" id="UP000441717">
    <property type="component" value="Unassembled WGS sequence"/>
</dbReference>
<evidence type="ECO:0000256" key="7">
    <source>
        <dbReference type="ARBA" id="ARBA00023237"/>
    </source>
</evidence>
<feature type="coiled-coil region" evidence="8">
    <location>
        <begin position="290"/>
        <end position="317"/>
    </location>
</feature>
<evidence type="ECO:0000256" key="9">
    <source>
        <dbReference type="SAM" id="MobiDB-lite"/>
    </source>
</evidence>
<feature type="region of interest" description="Disordered" evidence="9">
    <location>
        <begin position="369"/>
        <end position="390"/>
    </location>
</feature>
<name>A0A6N7INH0_9FIRM</name>
<evidence type="ECO:0000256" key="5">
    <source>
        <dbReference type="ARBA" id="ARBA00022692"/>
    </source>
</evidence>
<comment type="subcellular location">
    <subcellularLocation>
        <location evidence="1">Cell outer membrane</location>
    </subcellularLocation>
</comment>
<reference evidence="11 12" key="1">
    <citation type="submission" date="2019-10" db="EMBL/GenBank/DDBJ databases">
        <title>Comparative genomics of sulfur disproportionating microorganisms.</title>
        <authorList>
            <person name="Ward L.M."/>
            <person name="Bertran E."/>
            <person name="Johnston D."/>
        </authorList>
    </citation>
    <scope>NUCLEOTIDE SEQUENCE [LARGE SCALE GENOMIC DNA]</scope>
    <source>
        <strain evidence="11 12">DSM 14055</strain>
    </source>
</reference>
<evidence type="ECO:0000256" key="10">
    <source>
        <dbReference type="SAM" id="SignalP"/>
    </source>
</evidence>
<dbReference type="PANTHER" id="PTHR30026">
    <property type="entry name" value="OUTER MEMBRANE PROTEIN TOLC"/>
    <property type="match status" value="1"/>
</dbReference>
<keyword evidence="5" id="KW-0812">Transmembrane</keyword>
<evidence type="ECO:0000313" key="12">
    <source>
        <dbReference type="Proteomes" id="UP000441717"/>
    </source>
</evidence>
<dbReference type="InterPro" id="IPR051906">
    <property type="entry name" value="TolC-like"/>
</dbReference>
<dbReference type="AlphaFoldDB" id="A0A6N7INH0"/>
<dbReference type="EMBL" id="WHYR01000008">
    <property type="protein sequence ID" value="MQL51546.1"/>
    <property type="molecule type" value="Genomic_DNA"/>
</dbReference>
<dbReference type="SUPFAM" id="SSF56954">
    <property type="entry name" value="Outer membrane efflux proteins (OEP)"/>
    <property type="match status" value="1"/>
</dbReference>
<dbReference type="InterPro" id="IPR003423">
    <property type="entry name" value="OMP_efflux"/>
</dbReference>
<keyword evidence="10" id="KW-0732">Signal</keyword>
<dbReference type="GO" id="GO:0015288">
    <property type="term" value="F:porin activity"/>
    <property type="evidence" value="ECO:0007669"/>
    <property type="project" value="TreeGrafter"/>
</dbReference>
<dbReference type="Gene3D" id="1.20.1600.10">
    <property type="entry name" value="Outer membrane efflux proteins (OEP)"/>
    <property type="match status" value="2"/>
</dbReference>
<dbReference type="OrthoDB" id="1803658at2"/>
<dbReference type="Pfam" id="PF02321">
    <property type="entry name" value="OEP"/>
    <property type="match status" value="1"/>
</dbReference>
<keyword evidence="8" id="KW-0175">Coiled coil</keyword>
<dbReference type="GO" id="GO:0009279">
    <property type="term" value="C:cell outer membrane"/>
    <property type="evidence" value="ECO:0007669"/>
    <property type="project" value="UniProtKB-SubCell"/>
</dbReference>
<dbReference type="PANTHER" id="PTHR30026:SF20">
    <property type="entry name" value="OUTER MEMBRANE PROTEIN TOLC"/>
    <property type="match status" value="1"/>
</dbReference>
<keyword evidence="4" id="KW-1134">Transmembrane beta strand</keyword>
<dbReference type="RefSeq" id="WP_152945465.1">
    <property type="nucleotide sequence ID" value="NZ_WHYR01000008.1"/>
</dbReference>
<keyword evidence="6" id="KW-0472">Membrane</keyword>
<dbReference type="GO" id="GO:0015562">
    <property type="term" value="F:efflux transmembrane transporter activity"/>
    <property type="evidence" value="ECO:0007669"/>
    <property type="project" value="InterPro"/>
</dbReference>
<keyword evidence="12" id="KW-1185">Reference proteome</keyword>
<dbReference type="GO" id="GO:1990281">
    <property type="term" value="C:efflux pump complex"/>
    <property type="evidence" value="ECO:0007669"/>
    <property type="project" value="TreeGrafter"/>
</dbReference>
<feature type="chain" id="PRO_5026928773" evidence="10">
    <location>
        <begin position="23"/>
        <end position="390"/>
    </location>
</feature>
<sequence length="390" mass="42349">MRRLITVMILAVGLLAPSVAWAKEPAMPEMTLQQAVDKALANSKALKTAEYDIERSEEVRDNASDKVKWTPAGPISGEGAAQAARAFTGLVQADLAWQMSKKSYNAEKDSVVMSVYQAYDRILQAQEGVRSAELALKAAEWQHRAAYAGLRAGTISKSDFLKGDASLEGAKASLEAAKKALEDAYQQFNQLVGLWPEDRPVLVDKPVFTPLKIDDLDYEVERAVEESPTLWLAKKQIDLAKLNLDLYVFNDPTNPDPYKAKEIDVNKAEVSAASADEKMRQLVRTIYYSIRQLEDQYAGLEQQVKVAQENLRVIRLKYDLGMATRTEVVAAEAALAGAQKALLDATCQHEVLKMAFEKPWAYAASAVSAGGSRSSSSGGQAGSAASGGGS</sequence>
<evidence type="ECO:0000256" key="2">
    <source>
        <dbReference type="ARBA" id="ARBA00007613"/>
    </source>
</evidence>
<gene>
    <name evidence="11" type="ORF">GFC01_04555</name>
</gene>
<proteinExistence type="inferred from homology"/>
<feature type="compositionally biased region" description="Low complexity" evidence="9">
    <location>
        <begin position="369"/>
        <end position="378"/>
    </location>
</feature>
<comment type="similarity">
    <text evidence="2">Belongs to the outer membrane factor (OMF) (TC 1.B.17) family.</text>
</comment>
<evidence type="ECO:0000256" key="8">
    <source>
        <dbReference type="SAM" id="Coils"/>
    </source>
</evidence>
<evidence type="ECO:0000256" key="3">
    <source>
        <dbReference type="ARBA" id="ARBA00022448"/>
    </source>
</evidence>
<feature type="signal peptide" evidence="10">
    <location>
        <begin position="1"/>
        <end position="22"/>
    </location>
</feature>
<evidence type="ECO:0000256" key="6">
    <source>
        <dbReference type="ARBA" id="ARBA00023136"/>
    </source>
</evidence>
<evidence type="ECO:0000313" key="11">
    <source>
        <dbReference type="EMBL" id="MQL51546.1"/>
    </source>
</evidence>
<comment type="caution">
    <text evidence="11">The sequence shown here is derived from an EMBL/GenBank/DDBJ whole genome shotgun (WGS) entry which is preliminary data.</text>
</comment>
<evidence type="ECO:0000256" key="4">
    <source>
        <dbReference type="ARBA" id="ARBA00022452"/>
    </source>
</evidence>